<evidence type="ECO:0000313" key="7">
    <source>
        <dbReference type="EMBL" id="SNR35794.1"/>
    </source>
</evidence>
<keyword evidence="4 5" id="KW-0472">Membrane</keyword>
<evidence type="ECO:0000256" key="2">
    <source>
        <dbReference type="ARBA" id="ARBA00022692"/>
    </source>
</evidence>
<dbReference type="Proteomes" id="UP000198397">
    <property type="component" value="Unassembled WGS sequence"/>
</dbReference>
<evidence type="ECO:0000256" key="1">
    <source>
        <dbReference type="ARBA" id="ARBA00004141"/>
    </source>
</evidence>
<feature type="transmembrane region" description="Helical" evidence="5">
    <location>
        <begin position="21"/>
        <end position="43"/>
    </location>
</feature>
<keyword evidence="2 5" id="KW-0812">Transmembrane</keyword>
<dbReference type="OrthoDB" id="288430at2157"/>
<keyword evidence="3 5" id="KW-1133">Transmembrane helix</keyword>
<evidence type="ECO:0000256" key="5">
    <source>
        <dbReference type="SAM" id="Phobius"/>
    </source>
</evidence>
<feature type="transmembrane region" description="Helical" evidence="5">
    <location>
        <begin position="101"/>
        <end position="120"/>
    </location>
</feature>
<organism evidence="7 8">
    <name type="scientific">Halorubrum vacuolatum</name>
    <name type="common">Natronobacterium vacuolatum</name>
    <dbReference type="NCBI Taxonomy" id="63740"/>
    <lineage>
        <taxon>Archaea</taxon>
        <taxon>Methanobacteriati</taxon>
        <taxon>Methanobacteriota</taxon>
        <taxon>Stenosarchaea group</taxon>
        <taxon>Halobacteria</taxon>
        <taxon>Halobacteriales</taxon>
        <taxon>Haloferacaceae</taxon>
        <taxon>Halorubrum</taxon>
    </lineage>
</organism>
<feature type="domain" description="RDD" evidence="6">
    <location>
        <begin position="14"/>
        <end position="131"/>
    </location>
</feature>
<evidence type="ECO:0000256" key="3">
    <source>
        <dbReference type="ARBA" id="ARBA00022989"/>
    </source>
</evidence>
<evidence type="ECO:0000313" key="8">
    <source>
        <dbReference type="Proteomes" id="UP000198397"/>
    </source>
</evidence>
<name>A0A238VNQ4_HALVU</name>
<protein>
    <submittedName>
        <fullName evidence="7">Uncharacterized membrane protein YckC, RDD family</fullName>
    </submittedName>
</protein>
<dbReference type="EMBL" id="FZNQ01000003">
    <property type="protein sequence ID" value="SNR35794.1"/>
    <property type="molecule type" value="Genomic_DNA"/>
</dbReference>
<keyword evidence="8" id="KW-1185">Reference proteome</keyword>
<dbReference type="PANTHER" id="PTHR38480">
    <property type="entry name" value="SLR0254 PROTEIN"/>
    <property type="match status" value="1"/>
</dbReference>
<gene>
    <name evidence="7" type="ORF">SAMN06264855_103176</name>
</gene>
<dbReference type="GO" id="GO:0016020">
    <property type="term" value="C:membrane"/>
    <property type="evidence" value="ECO:0007669"/>
    <property type="project" value="UniProtKB-SubCell"/>
</dbReference>
<dbReference type="PANTHER" id="PTHR38480:SF1">
    <property type="entry name" value="SLR0254 PROTEIN"/>
    <property type="match status" value="1"/>
</dbReference>
<dbReference type="Pfam" id="PF06271">
    <property type="entry name" value="RDD"/>
    <property type="match status" value="1"/>
</dbReference>
<dbReference type="RefSeq" id="WP_089383964.1">
    <property type="nucleotide sequence ID" value="NZ_FZNQ01000003.1"/>
</dbReference>
<sequence>MERPRPRMGTHTETLLPRIGAFLLDVILLGFAFGLLVVITSIISDALGLLLASLAPIVFFAYFIYMEGTYGQTVGKRFLGIVVVMEDGSPCDMKASAIRNVLRIVDGLFGYLVGLVAILLTDDDQRVGDLVGDTVVARVGK</sequence>
<accession>A0A238VNQ4</accession>
<comment type="subcellular location">
    <subcellularLocation>
        <location evidence="1">Membrane</location>
        <topology evidence="1">Multi-pass membrane protein</topology>
    </subcellularLocation>
</comment>
<dbReference type="AlphaFoldDB" id="A0A238VNQ4"/>
<evidence type="ECO:0000256" key="4">
    <source>
        <dbReference type="ARBA" id="ARBA00023136"/>
    </source>
</evidence>
<dbReference type="InterPro" id="IPR010432">
    <property type="entry name" value="RDD"/>
</dbReference>
<feature type="transmembrane region" description="Helical" evidence="5">
    <location>
        <begin position="49"/>
        <end position="66"/>
    </location>
</feature>
<proteinExistence type="predicted"/>
<evidence type="ECO:0000259" key="6">
    <source>
        <dbReference type="Pfam" id="PF06271"/>
    </source>
</evidence>
<reference evidence="7 8" key="1">
    <citation type="submission" date="2017-06" db="EMBL/GenBank/DDBJ databases">
        <authorList>
            <person name="Kim H.J."/>
            <person name="Triplett B.A."/>
        </authorList>
    </citation>
    <scope>NUCLEOTIDE SEQUENCE [LARGE SCALE GENOMIC DNA]</scope>
    <source>
        <strain evidence="7 8">DSM 8800</strain>
    </source>
</reference>